<dbReference type="RefSeq" id="WP_126919390.1">
    <property type="nucleotide sequence ID" value="NZ_ML133686.1"/>
</dbReference>
<comment type="caution">
    <text evidence="2">The sequence shown here is derived from an EMBL/GenBank/DDBJ whole genome shotgun (WGS) entry which is preliminary data.</text>
</comment>
<dbReference type="Pfam" id="PF01042">
    <property type="entry name" value="Ribonuc_L-PSP"/>
    <property type="match status" value="1"/>
</dbReference>
<organism evidence="2 3">
    <name type="scientific">Rhizobium vallis</name>
    <dbReference type="NCBI Taxonomy" id="634290"/>
    <lineage>
        <taxon>Bacteria</taxon>
        <taxon>Pseudomonadati</taxon>
        <taxon>Pseudomonadota</taxon>
        <taxon>Alphaproteobacteria</taxon>
        <taxon>Hyphomicrobiales</taxon>
        <taxon>Rhizobiaceae</taxon>
        <taxon>Rhizobium/Agrobacterium group</taxon>
        <taxon>Rhizobium</taxon>
    </lineage>
</organism>
<dbReference type="GO" id="GO:0019239">
    <property type="term" value="F:deaminase activity"/>
    <property type="evidence" value="ECO:0007669"/>
    <property type="project" value="TreeGrafter"/>
</dbReference>
<protein>
    <submittedName>
        <fullName evidence="2">RidA family protein</fullName>
    </submittedName>
</protein>
<dbReference type="Proteomes" id="UP000278823">
    <property type="component" value="Unassembled WGS sequence"/>
</dbReference>
<dbReference type="OrthoDB" id="9799840at2"/>
<proteinExistence type="inferred from homology"/>
<dbReference type="EMBL" id="RJTH01000001">
    <property type="protein sequence ID" value="RUM27409.1"/>
    <property type="molecule type" value="Genomic_DNA"/>
</dbReference>
<gene>
    <name evidence="2" type="ORF">EFQ99_04290</name>
</gene>
<dbReference type="InterPro" id="IPR006175">
    <property type="entry name" value="YjgF/YER057c/UK114"/>
</dbReference>
<dbReference type="Gene3D" id="3.30.1330.40">
    <property type="entry name" value="RutC-like"/>
    <property type="match status" value="1"/>
</dbReference>
<dbReference type="InterPro" id="IPR035959">
    <property type="entry name" value="RutC-like_sf"/>
</dbReference>
<dbReference type="GO" id="GO:0005829">
    <property type="term" value="C:cytosol"/>
    <property type="evidence" value="ECO:0007669"/>
    <property type="project" value="TreeGrafter"/>
</dbReference>
<evidence type="ECO:0000313" key="3">
    <source>
        <dbReference type="Proteomes" id="UP000278823"/>
    </source>
</evidence>
<sequence>MEMIERNPANGIYPASPDYVHALEVRHPSRLLFVSGTMGLDQQRMAAPDLEGQLELIWSNLPTILASADMTVDNIVRLTSYLRDGAFVEVNQNARLRALNGRPVPTTAIIVETLRDDWLVEIEIIAAG</sequence>
<dbReference type="SUPFAM" id="SSF55298">
    <property type="entry name" value="YjgF-like"/>
    <property type="match status" value="1"/>
</dbReference>
<evidence type="ECO:0000313" key="2">
    <source>
        <dbReference type="EMBL" id="RUM27409.1"/>
    </source>
</evidence>
<dbReference type="PANTHER" id="PTHR11803">
    <property type="entry name" value="2-IMINOBUTANOATE/2-IMINOPROPANOATE DEAMINASE RIDA"/>
    <property type="match status" value="1"/>
</dbReference>
<keyword evidence="3" id="KW-1185">Reference proteome</keyword>
<reference evidence="3" key="1">
    <citation type="submission" date="2018-11" db="EMBL/GenBank/DDBJ databases">
        <title>Rhizobium chutanense sp. nov., isolated from root nodules of Phaseolus vulgaris in China.</title>
        <authorList>
            <person name="Huo Y."/>
        </authorList>
    </citation>
    <scope>NUCLEOTIDE SEQUENCE [LARGE SCALE GENOMIC DNA]</scope>
    <source>
        <strain evidence="3">CCBAU 65647</strain>
    </source>
</reference>
<comment type="similarity">
    <text evidence="1">Belongs to the RutC family.</text>
</comment>
<accession>A0A432PSD6</accession>
<dbReference type="PANTHER" id="PTHR11803:SF58">
    <property type="entry name" value="PROTEIN HMF1-RELATED"/>
    <property type="match status" value="1"/>
</dbReference>
<name>A0A432PSD6_9HYPH</name>
<dbReference type="CDD" id="cd00448">
    <property type="entry name" value="YjgF_YER057c_UK114_family"/>
    <property type="match status" value="1"/>
</dbReference>
<dbReference type="AlphaFoldDB" id="A0A432PSD6"/>
<evidence type="ECO:0000256" key="1">
    <source>
        <dbReference type="ARBA" id="ARBA00010552"/>
    </source>
</evidence>